<protein>
    <submittedName>
        <fullName evidence="2">Uncharacterized</fullName>
    </submittedName>
</protein>
<dbReference type="Proteomes" id="UP000045545">
    <property type="component" value="Unassembled WGS sequence"/>
</dbReference>
<dbReference type="AlphaFoldDB" id="A0A0E4GA06"/>
<keyword evidence="3" id="KW-1185">Reference proteome</keyword>
<sequence>MSQKINASRVVVKVNNNSPAAKDKSKIPQNRRSARTNTGPAVMPPSPPSQPPSDRTIPQSNRRMTRNQPGNQGIPLEMFKQRASPSSLQATPGVRRRVSPPAGFAVPPADQMPAPASKYRAPFPDLPLVADVANSPEPPEYDEDYNEDLPAYLLSQKYFGTRF</sequence>
<proteinExistence type="predicted"/>
<dbReference type="EMBL" id="CGIH01000002">
    <property type="protein sequence ID" value="CFW97999.1"/>
    <property type="molecule type" value="Genomic_DNA"/>
</dbReference>
<evidence type="ECO:0000313" key="2">
    <source>
        <dbReference type="EMBL" id="CFW97999.1"/>
    </source>
</evidence>
<organism evidence="2 3">
    <name type="scientific">Syntrophomonas zehnderi OL-4</name>
    <dbReference type="NCBI Taxonomy" id="690567"/>
    <lineage>
        <taxon>Bacteria</taxon>
        <taxon>Bacillati</taxon>
        <taxon>Bacillota</taxon>
        <taxon>Clostridia</taxon>
        <taxon>Eubacteriales</taxon>
        <taxon>Syntrophomonadaceae</taxon>
        <taxon>Syntrophomonas</taxon>
    </lineage>
</organism>
<feature type="compositionally biased region" description="Pro residues" evidence="1">
    <location>
        <begin position="42"/>
        <end position="51"/>
    </location>
</feature>
<feature type="compositionally biased region" description="Polar residues" evidence="1">
    <location>
        <begin position="27"/>
        <end position="39"/>
    </location>
</feature>
<reference evidence="2 3" key="1">
    <citation type="submission" date="2015-03" db="EMBL/GenBank/DDBJ databases">
        <authorList>
            <person name="Murphy D."/>
        </authorList>
    </citation>
    <scope>NUCLEOTIDE SEQUENCE [LARGE SCALE GENOMIC DNA]</scope>
    <source>
        <strain evidence="2 3">OL-4</strain>
    </source>
</reference>
<evidence type="ECO:0000256" key="1">
    <source>
        <dbReference type="SAM" id="MobiDB-lite"/>
    </source>
</evidence>
<feature type="compositionally biased region" description="Polar residues" evidence="1">
    <location>
        <begin position="56"/>
        <end position="71"/>
    </location>
</feature>
<feature type="region of interest" description="Disordered" evidence="1">
    <location>
        <begin position="1"/>
        <end position="119"/>
    </location>
</feature>
<gene>
    <name evidence="2" type="ORF">119</name>
</gene>
<name>A0A0E4GA06_9FIRM</name>
<evidence type="ECO:0000313" key="3">
    <source>
        <dbReference type="Proteomes" id="UP000045545"/>
    </source>
</evidence>
<dbReference type="RefSeq" id="WP_046494671.1">
    <property type="nucleotide sequence ID" value="NZ_CGIH01000002.1"/>
</dbReference>
<accession>A0A0E4GA06</accession>